<dbReference type="EMBL" id="VCAU01000014">
    <property type="protein sequence ID" value="KAF9892046.1"/>
    <property type="molecule type" value="Genomic_DNA"/>
</dbReference>
<dbReference type="GO" id="GO:0003677">
    <property type="term" value="F:DNA binding"/>
    <property type="evidence" value="ECO:0007669"/>
    <property type="project" value="UniProtKB-KW"/>
</dbReference>
<keyword evidence="4" id="KW-0539">Nucleus</keyword>
<dbReference type="GO" id="GO:0009893">
    <property type="term" value="P:positive regulation of metabolic process"/>
    <property type="evidence" value="ECO:0007669"/>
    <property type="project" value="UniProtKB-ARBA"/>
</dbReference>
<reference evidence="6" key="2">
    <citation type="submission" date="2020-02" db="EMBL/GenBank/DDBJ databases">
        <authorList>
            <person name="Gilchrist C.L.M."/>
            <person name="Chooi Y.-H."/>
        </authorList>
    </citation>
    <scope>NUCLEOTIDE SEQUENCE</scope>
    <source>
        <strain evidence="6">MST-FP2251</strain>
    </source>
</reference>
<evidence type="ECO:0000313" key="6">
    <source>
        <dbReference type="EMBL" id="KAF9892046.1"/>
    </source>
</evidence>
<feature type="domain" description="Zn(2)-C6 fungal-type" evidence="5">
    <location>
        <begin position="9"/>
        <end position="39"/>
    </location>
</feature>
<evidence type="ECO:0000256" key="2">
    <source>
        <dbReference type="ARBA" id="ARBA00023125"/>
    </source>
</evidence>
<dbReference type="InterPro" id="IPR001138">
    <property type="entry name" value="Zn2Cys6_DnaBD"/>
</dbReference>
<dbReference type="SUPFAM" id="SSF57701">
    <property type="entry name" value="Zn2/Cys6 DNA-binding domain"/>
    <property type="match status" value="1"/>
</dbReference>
<dbReference type="GO" id="GO:0008270">
    <property type="term" value="F:zinc ion binding"/>
    <property type="evidence" value="ECO:0007669"/>
    <property type="project" value="InterPro"/>
</dbReference>
<evidence type="ECO:0000259" key="5">
    <source>
        <dbReference type="PROSITE" id="PS50048"/>
    </source>
</evidence>
<dbReference type="AlphaFoldDB" id="A0AAD4GWP3"/>
<dbReference type="GO" id="GO:0000981">
    <property type="term" value="F:DNA-binding transcription factor activity, RNA polymerase II-specific"/>
    <property type="evidence" value="ECO:0007669"/>
    <property type="project" value="InterPro"/>
</dbReference>
<protein>
    <recommendedName>
        <fullName evidence="5">Zn(2)-C6 fungal-type domain-containing protein</fullName>
    </recommendedName>
</protein>
<name>A0AAD4GWP3_ASPNN</name>
<accession>A0AAD4GWP3</accession>
<organism evidence="6 7">
    <name type="scientific">Aspergillus nanangensis</name>
    <dbReference type="NCBI Taxonomy" id="2582783"/>
    <lineage>
        <taxon>Eukaryota</taxon>
        <taxon>Fungi</taxon>
        <taxon>Dikarya</taxon>
        <taxon>Ascomycota</taxon>
        <taxon>Pezizomycotina</taxon>
        <taxon>Eurotiomycetes</taxon>
        <taxon>Eurotiomycetidae</taxon>
        <taxon>Eurotiales</taxon>
        <taxon>Aspergillaceae</taxon>
        <taxon>Aspergillus</taxon>
        <taxon>Aspergillus subgen. Circumdati</taxon>
    </lineage>
</organism>
<evidence type="ECO:0000313" key="7">
    <source>
        <dbReference type="Proteomes" id="UP001194746"/>
    </source>
</evidence>
<keyword evidence="2" id="KW-0238">DNA-binding</keyword>
<sequence>MAARRSRFGCRNCKLRKLKCDESKPRCKKCSSFGVLCNFMSNIPDLQPIAADTASPLRVPRKTELQPHVASAVWTADEFTSYQLNARCQDFITRYLGRSLVTSTPDDPNMVHVNRKLLSLAFAVRII</sequence>
<dbReference type="PANTHER" id="PTHR47657:SF11">
    <property type="entry name" value="FINGER DOMAIN PROTEIN, PUTATIVE (AFU_ORTHOLOGUE AFUA_1G01650)-RELATED"/>
    <property type="match status" value="1"/>
</dbReference>
<dbReference type="Gene3D" id="4.10.240.10">
    <property type="entry name" value="Zn(2)-C6 fungal-type DNA-binding domain"/>
    <property type="match status" value="1"/>
</dbReference>
<proteinExistence type="predicted"/>
<dbReference type="PANTHER" id="PTHR47657">
    <property type="entry name" value="STEROL REGULATORY ELEMENT-BINDING PROTEIN ECM22"/>
    <property type="match status" value="1"/>
</dbReference>
<keyword evidence="3" id="KW-0804">Transcription</keyword>
<dbReference type="PROSITE" id="PS00463">
    <property type="entry name" value="ZN2_CY6_FUNGAL_1"/>
    <property type="match status" value="1"/>
</dbReference>
<evidence type="ECO:0000256" key="3">
    <source>
        <dbReference type="ARBA" id="ARBA00023163"/>
    </source>
</evidence>
<dbReference type="InterPro" id="IPR052400">
    <property type="entry name" value="Zn2-C6_fungal_TF"/>
</dbReference>
<dbReference type="InterPro" id="IPR036864">
    <property type="entry name" value="Zn2-C6_fun-type_DNA-bd_sf"/>
</dbReference>
<dbReference type="Proteomes" id="UP001194746">
    <property type="component" value="Unassembled WGS sequence"/>
</dbReference>
<dbReference type="CDD" id="cd00067">
    <property type="entry name" value="GAL4"/>
    <property type="match status" value="1"/>
</dbReference>
<evidence type="ECO:0000256" key="4">
    <source>
        <dbReference type="ARBA" id="ARBA00023242"/>
    </source>
</evidence>
<evidence type="ECO:0000256" key="1">
    <source>
        <dbReference type="ARBA" id="ARBA00023015"/>
    </source>
</evidence>
<gene>
    <name evidence="6" type="ORF">FE257_002452</name>
</gene>
<dbReference type="SMART" id="SM00066">
    <property type="entry name" value="GAL4"/>
    <property type="match status" value="1"/>
</dbReference>
<keyword evidence="7" id="KW-1185">Reference proteome</keyword>
<dbReference type="PROSITE" id="PS50048">
    <property type="entry name" value="ZN2_CY6_FUNGAL_2"/>
    <property type="match status" value="1"/>
</dbReference>
<keyword evidence="1" id="KW-0805">Transcription regulation</keyword>
<reference evidence="6" key="1">
    <citation type="journal article" date="2019" name="Beilstein J. Org. Chem.">
        <title>Nanangenines: drimane sesquiterpenoids as the dominant metabolite cohort of a novel Australian fungus, Aspergillus nanangensis.</title>
        <authorList>
            <person name="Lacey H.J."/>
            <person name="Gilchrist C.L.M."/>
            <person name="Crombie A."/>
            <person name="Kalaitzis J.A."/>
            <person name="Vuong D."/>
            <person name="Rutledge P.J."/>
            <person name="Turner P."/>
            <person name="Pitt J.I."/>
            <person name="Lacey E."/>
            <person name="Chooi Y.H."/>
            <person name="Piggott A.M."/>
        </authorList>
    </citation>
    <scope>NUCLEOTIDE SEQUENCE</scope>
    <source>
        <strain evidence="6">MST-FP2251</strain>
    </source>
</reference>
<dbReference type="Pfam" id="PF00172">
    <property type="entry name" value="Zn_clus"/>
    <property type="match status" value="1"/>
</dbReference>
<comment type="caution">
    <text evidence="6">The sequence shown here is derived from an EMBL/GenBank/DDBJ whole genome shotgun (WGS) entry which is preliminary data.</text>
</comment>